<gene>
    <name evidence="1" type="ORF">SAMN05421747_10577</name>
</gene>
<keyword evidence="2" id="KW-1185">Reference proteome</keyword>
<organism evidence="1 2">
    <name type="scientific">Parapedobacter composti</name>
    <dbReference type="NCBI Taxonomy" id="623281"/>
    <lineage>
        <taxon>Bacteria</taxon>
        <taxon>Pseudomonadati</taxon>
        <taxon>Bacteroidota</taxon>
        <taxon>Sphingobacteriia</taxon>
        <taxon>Sphingobacteriales</taxon>
        <taxon>Sphingobacteriaceae</taxon>
        <taxon>Parapedobacter</taxon>
    </lineage>
</organism>
<dbReference type="AlphaFoldDB" id="A0A1I1H077"/>
<accession>A0A1I1H077</accession>
<evidence type="ECO:0000313" key="2">
    <source>
        <dbReference type="Proteomes" id="UP000199577"/>
    </source>
</evidence>
<dbReference type="Proteomes" id="UP000199577">
    <property type="component" value="Unassembled WGS sequence"/>
</dbReference>
<protein>
    <submittedName>
        <fullName evidence="1">Uncharacterized protein</fullName>
    </submittedName>
</protein>
<evidence type="ECO:0000313" key="1">
    <source>
        <dbReference type="EMBL" id="SFC14813.1"/>
    </source>
</evidence>
<dbReference type="EMBL" id="FOLL01000005">
    <property type="protein sequence ID" value="SFC14813.1"/>
    <property type="molecule type" value="Genomic_DNA"/>
</dbReference>
<name>A0A1I1H077_9SPHI</name>
<proteinExistence type="predicted"/>
<reference evidence="2" key="1">
    <citation type="submission" date="2016-10" db="EMBL/GenBank/DDBJ databases">
        <authorList>
            <person name="Varghese N."/>
            <person name="Submissions S."/>
        </authorList>
    </citation>
    <scope>NUCLEOTIDE SEQUENCE [LARGE SCALE GENOMIC DNA]</scope>
    <source>
        <strain evidence="2">DSM 22900</strain>
    </source>
</reference>
<sequence>MPISYRKKVKKYKDAIAISGSFENWGRHYSVKYVIGDDRNDPFEGDYVGS</sequence>